<feature type="modified residue" description="Phosphotyrosine; by PKDCC" evidence="17">
    <location>
        <position position="374"/>
    </location>
</feature>
<dbReference type="InterPro" id="IPR036375">
    <property type="entry name" value="Hemopexin-like_dom_sf"/>
</dbReference>
<evidence type="ECO:0000256" key="11">
    <source>
        <dbReference type="ARBA" id="ARBA00022837"/>
    </source>
</evidence>
<keyword evidence="3" id="KW-0964">Secreted</keyword>
<feature type="signal peptide" evidence="20">
    <location>
        <begin position="1"/>
        <end position="24"/>
    </location>
</feature>
<feature type="binding site" evidence="15">
    <location>
        <position position="227"/>
    </location>
    <ligand>
        <name>Zn(2+)</name>
        <dbReference type="ChEBI" id="CHEBI:29105"/>
        <label>2</label>
        <note>catalytic</note>
    </ligand>
</feature>
<dbReference type="SUPFAM" id="SSF50923">
    <property type="entry name" value="Hemopexin-like domain"/>
    <property type="match status" value="1"/>
</dbReference>
<evidence type="ECO:0000256" key="1">
    <source>
        <dbReference type="ARBA" id="ARBA00004498"/>
    </source>
</evidence>
<evidence type="ECO:0000256" key="6">
    <source>
        <dbReference type="ARBA" id="ARBA00022723"/>
    </source>
</evidence>
<evidence type="ECO:0000256" key="3">
    <source>
        <dbReference type="ARBA" id="ARBA00022525"/>
    </source>
</evidence>
<evidence type="ECO:0000256" key="20">
    <source>
        <dbReference type="SAM" id="SignalP"/>
    </source>
</evidence>
<dbReference type="SUPFAM" id="SSF47090">
    <property type="entry name" value="PGBD-like"/>
    <property type="match status" value="1"/>
</dbReference>
<dbReference type="Pfam" id="PF00413">
    <property type="entry name" value="Peptidase_M10"/>
    <property type="match status" value="1"/>
</dbReference>
<feature type="binding site" evidence="16">
    <location>
        <position position="206"/>
    </location>
    <ligand>
        <name>Ca(2+)</name>
        <dbReference type="ChEBI" id="CHEBI:29108"/>
        <label>3</label>
    </ligand>
</feature>
<dbReference type="Pfam" id="PF01471">
    <property type="entry name" value="PG_binding_1"/>
    <property type="match status" value="1"/>
</dbReference>
<feature type="domain" description="Peptidase metallopeptidase" evidence="21">
    <location>
        <begin position="113"/>
        <end position="268"/>
    </location>
</feature>
<evidence type="ECO:0000256" key="10">
    <source>
        <dbReference type="ARBA" id="ARBA00022833"/>
    </source>
</evidence>
<dbReference type="SMART" id="SM00120">
    <property type="entry name" value="HX"/>
    <property type="match status" value="4"/>
</dbReference>
<dbReference type="PIRSF" id="PIRSF001191">
    <property type="entry name" value="Peptidase_M10A_matrix"/>
    <property type="match status" value="1"/>
</dbReference>
<dbReference type="AlphaFoldDB" id="A0A8C4QSN6"/>
<feature type="binding site" evidence="16">
    <location>
        <position position="241"/>
    </location>
    <ligand>
        <name>Zn(2+)</name>
        <dbReference type="ChEBI" id="CHEBI:29105"/>
        <label>2</label>
        <note>catalytic</note>
    </ligand>
</feature>
<dbReference type="PROSITE" id="PS51642">
    <property type="entry name" value="HEMOPEXIN_2"/>
    <property type="match status" value="3"/>
</dbReference>
<keyword evidence="9" id="KW-0378">Hydrolase</keyword>
<feature type="binding site" evidence="16">
    <location>
        <position position="183"/>
    </location>
    <ligand>
        <name>Ca(2+)</name>
        <dbReference type="ChEBI" id="CHEBI:29108"/>
        <label>3</label>
    </ligand>
</feature>
<evidence type="ECO:0000256" key="19">
    <source>
        <dbReference type="PROSITE-ProRule" id="PRU01011"/>
    </source>
</evidence>
<feature type="repeat" description="Hemopexin" evidence="19">
    <location>
        <begin position="431"/>
        <end position="480"/>
    </location>
</feature>
<feature type="binding site" evidence="16">
    <location>
        <position position="191"/>
    </location>
    <ligand>
        <name>Zn(2+)</name>
        <dbReference type="ChEBI" id="CHEBI:29105"/>
        <label>1</label>
    </ligand>
</feature>
<feature type="binding site" evidence="16">
    <location>
        <position position="184"/>
    </location>
    <ligand>
        <name>Ca(2+)</name>
        <dbReference type="ChEBI" id="CHEBI:29108"/>
        <label>3</label>
    </ligand>
</feature>
<organism evidence="22 23">
    <name type="scientific">Eptatretus burgeri</name>
    <name type="common">Inshore hagfish</name>
    <dbReference type="NCBI Taxonomy" id="7764"/>
    <lineage>
        <taxon>Eukaryota</taxon>
        <taxon>Metazoa</taxon>
        <taxon>Chordata</taxon>
        <taxon>Craniata</taxon>
        <taxon>Vertebrata</taxon>
        <taxon>Cyclostomata</taxon>
        <taxon>Myxini</taxon>
        <taxon>Myxiniformes</taxon>
        <taxon>Myxinidae</taxon>
        <taxon>Eptatretinae</taxon>
        <taxon>Eptatretus</taxon>
    </lineage>
</organism>
<protein>
    <submittedName>
        <fullName evidence="22">Matrix metallopeptidase 19</fullName>
    </submittedName>
</protein>
<dbReference type="PANTHER" id="PTHR10201">
    <property type="entry name" value="MATRIX METALLOPROTEINASE"/>
    <property type="match status" value="1"/>
</dbReference>
<evidence type="ECO:0000256" key="14">
    <source>
        <dbReference type="PIRSR" id="PIRSR001191-1"/>
    </source>
</evidence>
<feature type="short sequence motif" description="Cysteine switch" evidence="18">
    <location>
        <begin position="88"/>
        <end position="95"/>
    </location>
</feature>
<feature type="binding site" evidence="16">
    <location>
        <position position="178"/>
    </location>
    <ligand>
        <name>Zn(2+)</name>
        <dbReference type="ChEBI" id="CHEBI:29105"/>
        <label>1</label>
    </ligand>
</feature>
<evidence type="ECO:0000256" key="5">
    <source>
        <dbReference type="ARBA" id="ARBA00022670"/>
    </source>
</evidence>
<dbReference type="FunFam" id="3.40.390.10:FF:000007">
    <property type="entry name" value="Collagenase 3"/>
    <property type="match status" value="1"/>
</dbReference>
<feature type="binding site" evidence="16">
    <location>
        <position position="176"/>
    </location>
    <ligand>
        <name>Zn(2+)</name>
        <dbReference type="ChEBI" id="CHEBI:29105"/>
        <label>1</label>
    </ligand>
</feature>
<dbReference type="SMART" id="SM00235">
    <property type="entry name" value="ZnMc"/>
    <property type="match status" value="1"/>
</dbReference>
<dbReference type="Pfam" id="PF00045">
    <property type="entry name" value="Hemopexin"/>
    <property type="match status" value="2"/>
</dbReference>
<evidence type="ECO:0000256" key="17">
    <source>
        <dbReference type="PIRSR" id="PIRSR621190-4"/>
    </source>
</evidence>
<dbReference type="CDD" id="cd04278">
    <property type="entry name" value="ZnMc_MMP"/>
    <property type="match status" value="1"/>
</dbReference>
<proteinExistence type="inferred from homology"/>
<dbReference type="GO" id="GO:0004222">
    <property type="term" value="F:metalloendopeptidase activity"/>
    <property type="evidence" value="ECO:0007669"/>
    <property type="project" value="InterPro"/>
</dbReference>
<dbReference type="InterPro" id="IPR033739">
    <property type="entry name" value="M10A_MMP"/>
</dbReference>
<dbReference type="OMA" id="VMGYWRK"/>
<evidence type="ECO:0000256" key="7">
    <source>
        <dbReference type="ARBA" id="ARBA00022729"/>
    </source>
</evidence>
<evidence type="ECO:0000256" key="13">
    <source>
        <dbReference type="ARBA" id="ARBA00023145"/>
    </source>
</evidence>
<comment type="cofactor">
    <cofactor evidence="16">
        <name>Ca(2+)</name>
        <dbReference type="ChEBI" id="CHEBI:29108"/>
    </cofactor>
    <text evidence="16">Can bind about 5 Ca(2+) ions per subunit.</text>
</comment>
<dbReference type="GO" id="GO:0006508">
    <property type="term" value="P:proteolysis"/>
    <property type="evidence" value="ECO:0007669"/>
    <property type="project" value="UniProtKB-KW"/>
</dbReference>
<evidence type="ECO:0000256" key="16">
    <source>
        <dbReference type="PIRSR" id="PIRSR621190-2"/>
    </source>
</evidence>
<dbReference type="Proteomes" id="UP000694388">
    <property type="component" value="Unplaced"/>
</dbReference>
<dbReference type="InterPro" id="IPR018487">
    <property type="entry name" value="Hemopexin-like_repeat"/>
</dbReference>
<evidence type="ECO:0000313" key="23">
    <source>
        <dbReference type="Proteomes" id="UP000694388"/>
    </source>
</evidence>
<dbReference type="Gene3D" id="3.40.390.10">
    <property type="entry name" value="Collagenase (Catalytic Domain)"/>
    <property type="match status" value="1"/>
</dbReference>
<dbReference type="InterPro" id="IPR006026">
    <property type="entry name" value="Peptidase_Metallo"/>
</dbReference>
<feature type="chain" id="PRO_5034183521" evidence="20">
    <location>
        <begin position="25"/>
        <end position="480"/>
    </location>
</feature>
<feature type="binding site" evidence="16">
    <location>
        <position position="435"/>
    </location>
    <ligand>
        <name>Ca(2+)</name>
        <dbReference type="ChEBI" id="CHEBI:29108"/>
        <label>4</label>
    </ligand>
</feature>
<evidence type="ECO:0000256" key="4">
    <source>
        <dbReference type="ARBA" id="ARBA00022530"/>
    </source>
</evidence>
<keyword evidence="7 20" id="KW-0732">Signal</keyword>
<feature type="binding site" evidence="16">
    <location>
        <position position="296"/>
    </location>
    <ligand>
        <name>Ca(2+)</name>
        <dbReference type="ChEBI" id="CHEBI:29108"/>
        <label>4</label>
    </ligand>
</feature>
<dbReference type="GO" id="GO:0008270">
    <property type="term" value="F:zinc ion binding"/>
    <property type="evidence" value="ECO:0007669"/>
    <property type="project" value="InterPro"/>
</dbReference>
<dbReference type="InterPro" id="IPR021190">
    <property type="entry name" value="Pept_M10A"/>
</dbReference>
<keyword evidence="13" id="KW-0865">Zymogen</keyword>
<dbReference type="GeneTree" id="ENSGT00940000158593"/>
<feature type="binding site" evidence="16">
    <location>
        <position position="132"/>
    </location>
    <ligand>
        <name>Ca(2+)</name>
        <dbReference type="ChEBI" id="CHEBI:29108"/>
        <label>1</label>
    </ligand>
</feature>
<sequence length="480" mass="54955">MANQGLVLLLLYTITLMVVPSVLAETKEESNAEEYLQQFGYLKTEKGILTEHEEKNELSKSLRAFQRMAGLIETGLLDNMTMYKMKQPRCGVEDVGRSSFDAIGNDVRGKRNSHGRWSKNRLTYRISNVTPDMSNAAVRKAFNQAFNQWSKVSPLRFFETTSSQSDIVISFARRNHYDGHPFDGPGRTLAHAFFPEDGRIHFDEDETWTDNQRNINLMVVATHELGHTLGLTHSNHPSAVMAPFYSGYRNPFNLHANDISRIQQIYGPPPKKPAVPVPTVKPLPGNVPNPCSGHVDAMTSGPDERFYAFSGNYFWPVEIKKHTSPPKPRTIASLWQGLPGNLNAAAFVLRWKLSYFFKGDKYWVFKGFQLEPGYPKSSTAIGLPANPDAATGFGKRLIVFKDGQYWNVYKRWHGMRVTKAYPMKNVWRKIPAHLDAAMRINRRIIYFTSGGQYWRFNIRQWDVPFSYKYPRNLAKQWWGC</sequence>
<keyword evidence="23" id="KW-1185">Reference proteome</keyword>
<dbReference type="CDD" id="cd00094">
    <property type="entry name" value="HX"/>
    <property type="match status" value="1"/>
</dbReference>
<keyword evidence="8" id="KW-0677">Repeat</keyword>
<feature type="binding site" evidence="15">
    <location>
        <position position="233"/>
    </location>
    <ligand>
        <name>Zn(2+)</name>
        <dbReference type="ChEBI" id="CHEBI:29105"/>
        <label>2</label>
        <note>catalytic</note>
    </ligand>
</feature>
<keyword evidence="11 16" id="KW-0106">Calcium</keyword>
<dbReference type="PANTHER" id="PTHR10201:SF166">
    <property type="entry name" value="MATRIX METALLOPROTEINASE-19"/>
    <property type="match status" value="1"/>
</dbReference>
<feature type="binding site" evidence="16">
    <location>
        <position position="203"/>
    </location>
    <ligand>
        <name>Ca(2+)</name>
        <dbReference type="ChEBI" id="CHEBI:29108"/>
        <label>3</label>
    </ligand>
</feature>
<feature type="active site" evidence="14">
    <location>
        <position position="224"/>
    </location>
</feature>
<dbReference type="InterPro" id="IPR001818">
    <property type="entry name" value="Pept_M10_metallopeptidase"/>
</dbReference>
<reference evidence="22" key="1">
    <citation type="submission" date="2025-08" db="UniProtKB">
        <authorList>
            <consortium name="Ensembl"/>
        </authorList>
    </citation>
    <scope>IDENTIFICATION</scope>
</reference>
<feature type="binding site" evidence="16">
    <location>
        <position position="201"/>
    </location>
    <ligand>
        <name>Zn(2+)</name>
        <dbReference type="ChEBI" id="CHEBI:29105"/>
        <label>1</label>
    </ligand>
</feature>
<keyword evidence="5" id="KW-0645">Protease</keyword>
<comment type="similarity">
    <text evidence="2">Belongs to the peptidase M10A family.</text>
</comment>
<dbReference type="GO" id="GO:0030574">
    <property type="term" value="P:collagen catabolic process"/>
    <property type="evidence" value="ECO:0007669"/>
    <property type="project" value="TreeGrafter"/>
</dbReference>
<dbReference type="InterPro" id="IPR036365">
    <property type="entry name" value="PGBD-like_sf"/>
</dbReference>
<dbReference type="Ensembl" id="ENSEBUT00000019377.1">
    <property type="protein sequence ID" value="ENSEBUP00000018801.1"/>
    <property type="gene ID" value="ENSEBUG00000011729.1"/>
</dbReference>
<evidence type="ECO:0000256" key="15">
    <source>
        <dbReference type="PIRSR" id="PIRSR001191-2"/>
    </source>
</evidence>
<feature type="binding site" evidence="16">
    <location>
        <position position="166"/>
    </location>
    <ligand>
        <name>Ca(2+)</name>
        <dbReference type="ChEBI" id="CHEBI:29108"/>
        <label>2</label>
    </ligand>
</feature>
<evidence type="ECO:0000256" key="18">
    <source>
        <dbReference type="PIRSR" id="PIRSR621190-5"/>
    </source>
</evidence>
<evidence type="ECO:0000313" key="22">
    <source>
        <dbReference type="Ensembl" id="ENSEBUP00000018801.1"/>
    </source>
</evidence>
<feature type="binding site" description="in inhibited form" evidence="16">
    <location>
        <position position="90"/>
    </location>
    <ligand>
        <name>Zn(2+)</name>
        <dbReference type="ChEBI" id="CHEBI:29105"/>
        <label>2</label>
        <note>catalytic</note>
    </ligand>
</feature>
<dbReference type="Gene3D" id="2.110.10.10">
    <property type="entry name" value="Hemopexin-like domain"/>
    <property type="match status" value="1"/>
</dbReference>
<feature type="binding site" evidence="15">
    <location>
        <position position="223"/>
    </location>
    <ligand>
        <name>Zn(2+)</name>
        <dbReference type="ChEBI" id="CHEBI:29105"/>
        <label>2</label>
        <note>catalytic</note>
    </ligand>
</feature>
<feature type="binding site" evidence="16">
    <location>
        <position position="390"/>
    </location>
    <ligand>
        <name>Ca(2+)</name>
        <dbReference type="ChEBI" id="CHEBI:29108"/>
        <label>5</label>
    </ligand>
</feature>
<dbReference type="InterPro" id="IPR000585">
    <property type="entry name" value="Hemopexin-like_dom"/>
</dbReference>
<name>A0A8C4QSN6_EPTBU</name>
<dbReference type="GO" id="GO:0005615">
    <property type="term" value="C:extracellular space"/>
    <property type="evidence" value="ECO:0007669"/>
    <property type="project" value="TreeGrafter"/>
</dbReference>
<feature type="binding site" evidence="16">
    <location>
        <position position="345"/>
    </location>
    <ligand>
        <name>Ca(2+)</name>
        <dbReference type="ChEBI" id="CHEBI:29108"/>
        <label>5</label>
    </ligand>
</feature>
<evidence type="ECO:0000259" key="21">
    <source>
        <dbReference type="SMART" id="SM00235"/>
    </source>
</evidence>
<evidence type="ECO:0000256" key="9">
    <source>
        <dbReference type="ARBA" id="ARBA00022801"/>
    </source>
</evidence>
<dbReference type="InterPro" id="IPR024079">
    <property type="entry name" value="MetalloPept_cat_dom_sf"/>
</dbReference>
<dbReference type="SUPFAM" id="SSF55486">
    <property type="entry name" value="Metalloproteases ('zincins'), catalytic domain"/>
    <property type="match status" value="1"/>
</dbReference>
<dbReference type="GO" id="GO:0030198">
    <property type="term" value="P:extracellular matrix organization"/>
    <property type="evidence" value="ECO:0007669"/>
    <property type="project" value="TreeGrafter"/>
</dbReference>
<reference evidence="22" key="2">
    <citation type="submission" date="2025-09" db="UniProtKB">
        <authorList>
            <consortium name="Ensembl"/>
        </authorList>
    </citation>
    <scope>IDENTIFICATION</scope>
</reference>
<comment type="subcellular location">
    <subcellularLocation>
        <location evidence="1">Secreted</location>
        <location evidence="1">Extracellular space</location>
        <location evidence="1">Extracellular matrix</location>
    </subcellularLocation>
</comment>
<keyword evidence="12" id="KW-0482">Metalloprotease</keyword>
<keyword evidence="10 15" id="KW-0862">Zinc</keyword>
<feature type="repeat" description="Hemopexin" evidence="19">
    <location>
        <begin position="339"/>
        <end position="385"/>
    </location>
</feature>
<dbReference type="InterPro" id="IPR002477">
    <property type="entry name" value="Peptidoglycan-bd-like"/>
</dbReference>
<feature type="repeat" description="Hemopexin" evidence="19">
    <location>
        <begin position="292"/>
        <end position="338"/>
    </location>
</feature>
<comment type="cofactor">
    <cofactor evidence="16">
        <name>Zn(2+)</name>
        <dbReference type="ChEBI" id="CHEBI:29105"/>
    </cofactor>
    <text evidence="16">Binds 2 Zn(2+) ions per subunit.</text>
</comment>
<feature type="binding site" evidence="16">
    <location>
        <position position="206"/>
    </location>
    <ligand>
        <name>Ca(2+)</name>
        <dbReference type="ChEBI" id="CHEBI:29108"/>
        <label>1</label>
    </ligand>
</feature>
<evidence type="ECO:0000256" key="8">
    <source>
        <dbReference type="ARBA" id="ARBA00022737"/>
    </source>
</evidence>
<dbReference type="PRINTS" id="PR00138">
    <property type="entry name" value="MATRIXIN"/>
</dbReference>
<evidence type="ECO:0000256" key="2">
    <source>
        <dbReference type="ARBA" id="ARBA00010370"/>
    </source>
</evidence>
<accession>A0A8C4QSN6</accession>
<keyword evidence="4" id="KW-0272">Extracellular matrix</keyword>
<dbReference type="GO" id="GO:0031012">
    <property type="term" value="C:extracellular matrix"/>
    <property type="evidence" value="ECO:0007669"/>
    <property type="project" value="InterPro"/>
</dbReference>
<evidence type="ECO:0000256" key="12">
    <source>
        <dbReference type="ARBA" id="ARBA00023049"/>
    </source>
</evidence>
<keyword evidence="6 15" id="KW-0479">Metal-binding</keyword>